<keyword evidence="2" id="KW-1185">Reference proteome</keyword>
<gene>
    <name evidence="1" type="ORF">GCM10023167_08060</name>
</gene>
<dbReference type="RefSeq" id="WP_137318037.1">
    <property type="nucleotide sequence ID" value="NZ_BAABGL010000003.1"/>
</dbReference>
<protein>
    <submittedName>
        <fullName evidence="1">NUDIX hydrolase family protein</fullName>
    </submittedName>
</protein>
<evidence type="ECO:0000313" key="2">
    <source>
        <dbReference type="Proteomes" id="UP001500642"/>
    </source>
</evidence>
<dbReference type="InterPro" id="IPR015797">
    <property type="entry name" value="NUDIX_hydrolase-like_dom_sf"/>
</dbReference>
<name>A0ABP8J6W7_9MICO</name>
<accession>A0ABP8J6W7</accession>
<evidence type="ECO:0000313" key="1">
    <source>
        <dbReference type="EMBL" id="GAA4385829.1"/>
    </source>
</evidence>
<dbReference type="Proteomes" id="UP001500642">
    <property type="component" value="Unassembled WGS sequence"/>
</dbReference>
<dbReference type="Gene3D" id="3.90.79.10">
    <property type="entry name" value="Nucleoside Triphosphate Pyrophosphohydrolase"/>
    <property type="match status" value="1"/>
</dbReference>
<dbReference type="EMBL" id="BAABGL010000003">
    <property type="protein sequence ID" value="GAA4385829.1"/>
    <property type="molecule type" value="Genomic_DNA"/>
</dbReference>
<dbReference type="GO" id="GO:0016787">
    <property type="term" value="F:hydrolase activity"/>
    <property type="evidence" value="ECO:0007669"/>
    <property type="project" value="UniProtKB-KW"/>
</dbReference>
<dbReference type="SUPFAM" id="SSF55811">
    <property type="entry name" value="Nudix"/>
    <property type="match status" value="1"/>
</dbReference>
<organism evidence="1 2">
    <name type="scientific">Brevibacterium pityocampae</name>
    <dbReference type="NCBI Taxonomy" id="506594"/>
    <lineage>
        <taxon>Bacteria</taxon>
        <taxon>Bacillati</taxon>
        <taxon>Actinomycetota</taxon>
        <taxon>Actinomycetes</taxon>
        <taxon>Micrococcales</taxon>
        <taxon>Brevibacteriaceae</taxon>
        <taxon>Brevibacterium</taxon>
    </lineage>
</organism>
<dbReference type="InterPro" id="IPR032582">
    <property type="entry name" value="DUF4916"/>
</dbReference>
<proteinExistence type="predicted"/>
<keyword evidence="1" id="KW-0378">Hydrolase</keyword>
<dbReference type="Pfam" id="PF16262">
    <property type="entry name" value="DUF4916"/>
    <property type="match status" value="1"/>
</dbReference>
<sequence>MTRTALDYDDNWLEPDELASIRRRMPITYVNAVPVQLGDHGQVTKVGLLLRTLEDDGSLGREIVGGRVRYHEPLRSALVRHVEKDLGPLALPQIPPALTPFHVAEYFPTQMGPSPYQDPRQHAVALCYILPVQGECSPRRDALSLDWLTPAEAIREDVVAEMCHGQEHIVRAALAHLGILP</sequence>
<comment type="caution">
    <text evidence="1">The sequence shown here is derived from an EMBL/GenBank/DDBJ whole genome shotgun (WGS) entry which is preliminary data.</text>
</comment>
<reference evidence="2" key="1">
    <citation type="journal article" date="2019" name="Int. J. Syst. Evol. Microbiol.">
        <title>The Global Catalogue of Microorganisms (GCM) 10K type strain sequencing project: providing services to taxonomists for standard genome sequencing and annotation.</title>
        <authorList>
            <consortium name="The Broad Institute Genomics Platform"/>
            <consortium name="The Broad Institute Genome Sequencing Center for Infectious Disease"/>
            <person name="Wu L."/>
            <person name="Ma J."/>
        </authorList>
    </citation>
    <scope>NUCLEOTIDE SEQUENCE [LARGE SCALE GENOMIC DNA]</scope>
    <source>
        <strain evidence="2">JCM 17808</strain>
    </source>
</reference>